<evidence type="ECO:0000256" key="9">
    <source>
        <dbReference type="SAM" id="MobiDB-lite"/>
    </source>
</evidence>
<evidence type="ECO:0000256" key="7">
    <source>
        <dbReference type="ARBA" id="ARBA00023267"/>
    </source>
</evidence>
<evidence type="ECO:0000256" key="6">
    <source>
        <dbReference type="ARBA" id="ARBA00023160"/>
    </source>
</evidence>
<dbReference type="EMBL" id="JBHSDV010000003">
    <property type="protein sequence ID" value="MFC4388566.1"/>
    <property type="molecule type" value="Genomic_DNA"/>
</dbReference>
<comment type="function">
    <text evidence="8">This protein is a component of the acetyl coenzyme A carboxylase complex; first, biotin carboxylase catalyzes the carboxylation of the carrier protein and then the transcarboxylase transfers the carboxyl group to form malonyl-CoA.</text>
</comment>
<keyword evidence="7 8" id="KW-0092">Biotin</keyword>
<dbReference type="NCBIfam" id="TIGR00531">
    <property type="entry name" value="BCCP"/>
    <property type="match status" value="1"/>
</dbReference>
<keyword evidence="11" id="KW-0436">Ligase</keyword>
<sequence>MLSIKEIETLIEKLDKSTIDEFTYEVNGAKVKLKKNRSVVEQAASNVTEKVVNRPESTQPKEEPVQDTKKVEEEVAVETIAYDYEIVSPMVGTFYSSPSPDKPVFVQAGDQVEKNTIVCIVEAMKLFNEIEADVKGTITEVLVENGELVEYGQPLFRIKTK</sequence>
<dbReference type="InterPro" id="IPR011053">
    <property type="entry name" value="Single_hybrid_motif"/>
</dbReference>
<evidence type="ECO:0000256" key="4">
    <source>
        <dbReference type="ARBA" id="ARBA00022832"/>
    </source>
</evidence>
<dbReference type="PROSITE" id="PS50968">
    <property type="entry name" value="BIOTINYL_LIPOYL"/>
    <property type="match status" value="1"/>
</dbReference>
<dbReference type="InterPro" id="IPR001249">
    <property type="entry name" value="AcCoA_biotinCC"/>
</dbReference>
<evidence type="ECO:0000256" key="3">
    <source>
        <dbReference type="ARBA" id="ARBA00022516"/>
    </source>
</evidence>
<proteinExistence type="predicted"/>
<evidence type="ECO:0000259" key="10">
    <source>
        <dbReference type="PROSITE" id="PS50968"/>
    </source>
</evidence>
<dbReference type="InterPro" id="IPR001882">
    <property type="entry name" value="Biotin_BS"/>
</dbReference>
<dbReference type="Gene3D" id="2.40.50.100">
    <property type="match status" value="1"/>
</dbReference>
<evidence type="ECO:0000256" key="5">
    <source>
        <dbReference type="ARBA" id="ARBA00023098"/>
    </source>
</evidence>
<comment type="pathway">
    <text evidence="1 8">Lipid metabolism; fatty acid biosynthesis.</text>
</comment>
<evidence type="ECO:0000256" key="2">
    <source>
        <dbReference type="ARBA" id="ARBA00017562"/>
    </source>
</evidence>
<dbReference type="SUPFAM" id="SSF51230">
    <property type="entry name" value="Single hybrid motif"/>
    <property type="match status" value="1"/>
</dbReference>
<feature type="compositionally biased region" description="Basic and acidic residues" evidence="9">
    <location>
        <begin position="59"/>
        <end position="70"/>
    </location>
</feature>
<gene>
    <name evidence="11" type="primary">accB</name>
    <name evidence="11" type="ORF">ACFOZ1_12245</name>
</gene>
<feature type="domain" description="Lipoyl-binding" evidence="10">
    <location>
        <begin position="83"/>
        <end position="159"/>
    </location>
</feature>
<dbReference type="RefSeq" id="WP_390199670.1">
    <property type="nucleotide sequence ID" value="NZ_JBHSDV010000003.1"/>
</dbReference>
<dbReference type="PRINTS" id="PR01071">
    <property type="entry name" value="ACOABIOTINCC"/>
</dbReference>
<dbReference type="InterPro" id="IPR000089">
    <property type="entry name" value="Biotin_lipoyl"/>
</dbReference>
<organism evidence="11 12">
    <name type="scientific">Gracilibacillus marinus</name>
    <dbReference type="NCBI Taxonomy" id="630535"/>
    <lineage>
        <taxon>Bacteria</taxon>
        <taxon>Bacillati</taxon>
        <taxon>Bacillota</taxon>
        <taxon>Bacilli</taxon>
        <taxon>Bacillales</taxon>
        <taxon>Bacillaceae</taxon>
        <taxon>Gracilibacillus</taxon>
    </lineage>
</organism>
<accession>A0ABV8VVL1</accession>
<dbReference type="PANTHER" id="PTHR45266">
    <property type="entry name" value="OXALOACETATE DECARBOXYLASE ALPHA CHAIN"/>
    <property type="match status" value="1"/>
</dbReference>
<evidence type="ECO:0000256" key="1">
    <source>
        <dbReference type="ARBA" id="ARBA00005194"/>
    </source>
</evidence>
<dbReference type="Proteomes" id="UP001595880">
    <property type="component" value="Unassembled WGS sequence"/>
</dbReference>
<protein>
    <recommendedName>
        <fullName evidence="2 8">Biotin carboxyl carrier protein of acetyl-CoA carboxylase</fullName>
    </recommendedName>
</protein>
<keyword evidence="12" id="KW-1185">Reference proteome</keyword>
<keyword evidence="5 8" id="KW-0443">Lipid metabolism</keyword>
<evidence type="ECO:0000256" key="8">
    <source>
        <dbReference type="RuleBase" id="RU364072"/>
    </source>
</evidence>
<dbReference type="PROSITE" id="PS00188">
    <property type="entry name" value="BIOTIN"/>
    <property type="match status" value="1"/>
</dbReference>
<reference evidence="12" key="1">
    <citation type="journal article" date="2019" name="Int. J. Syst. Evol. Microbiol.">
        <title>The Global Catalogue of Microorganisms (GCM) 10K type strain sequencing project: providing services to taxonomists for standard genome sequencing and annotation.</title>
        <authorList>
            <consortium name="The Broad Institute Genomics Platform"/>
            <consortium name="The Broad Institute Genome Sequencing Center for Infectious Disease"/>
            <person name="Wu L."/>
            <person name="Ma J."/>
        </authorList>
    </citation>
    <scope>NUCLEOTIDE SEQUENCE [LARGE SCALE GENOMIC DNA]</scope>
    <source>
        <strain evidence="12">KACC 14058</strain>
    </source>
</reference>
<dbReference type="CDD" id="cd06850">
    <property type="entry name" value="biotinyl_domain"/>
    <property type="match status" value="1"/>
</dbReference>
<keyword evidence="3 8" id="KW-0444">Lipid biosynthesis</keyword>
<feature type="region of interest" description="Disordered" evidence="9">
    <location>
        <begin position="50"/>
        <end position="70"/>
    </location>
</feature>
<dbReference type="PANTHER" id="PTHR45266:SF3">
    <property type="entry name" value="OXALOACETATE DECARBOXYLASE ALPHA CHAIN"/>
    <property type="match status" value="1"/>
</dbReference>
<evidence type="ECO:0000313" key="11">
    <source>
        <dbReference type="EMBL" id="MFC4388566.1"/>
    </source>
</evidence>
<dbReference type="InterPro" id="IPR050709">
    <property type="entry name" value="Biotin_Carboxyl_Carrier/Decarb"/>
</dbReference>
<keyword evidence="4 8" id="KW-0276">Fatty acid metabolism</keyword>
<name>A0ABV8VVL1_9BACI</name>
<comment type="caution">
    <text evidence="11">The sequence shown here is derived from an EMBL/GenBank/DDBJ whole genome shotgun (WGS) entry which is preliminary data.</text>
</comment>
<dbReference type="NCBIfam" id="NF005457">
    <property type="entry name" value="PRK07051.1"/>
    <property type="match status" value="1"/>
</dbReference>
<keyword evidence="6 8" id="KW-0275">Fatty acid biosynthesis</keyword>
<dbReference type="GO" id="GO:0003989">
    <property type="term" value="F:acetyl-CoA carboxylase activity"/>
    <property type="evidence" value="ECO:0007669"/>
    <property type="project" value="UniProtKB-EC"/>
</dbReference>
<dbReference type="Pfam" id="PF00364">
    <property type="entry name" value="Biotin_lipoyl"/>
    <property type="match status" value="1"/>
</dbReference>
<evidence type="ECO:0000313" key="12">
    <source>
        <dbReference type="Proteomes" id="UP001595880"/>
    </source>
</evidence>